<dbReference type="AlphaFoldDB" id="A0A7W6UVS0"/>
<evidence type="ECO:0000313" key="3">
    <source>
        <dbReference type="EMBL" id="MBB4445210.1"/>
    </source>
</evidence>
<protein>
    <submittedName>
        <fullName evidence="3">Plasmid stabilization system protein ParE</fullName>
    </submittedName>
</protein>
<dbReference type="EMBL" id="JACIGY010000001">
    <property type="protein sequence ID" value="MBB4410522.1"/>
    <property type="molecule type" value="Genomic_DNA"/>
</dbReference>
<dbReference type="Gene3D" id="3.30.2310.20">
    <property type="entry name" value="RelE-like"/>
    <property type="match status" value="1"/>
</dbReference>
<dbReference type="InterPro" id="IPR035093">
    <property type="entry name" value="RelE/ParE_toxin_dom_sf"/>
</dbReference>
<keyword evidence="5" id="KW-1185">Reference proteome</keyword>
<gene>
    <name evidence="2" type="ORF">GGE31_000993</name>
    <name evidence="1" type="ORF">GGE33_000792</name>
    <name evidence="3" type="ORF">GGE35_000992</name>
</gene>
<dbReference type="Proteomes" id="UP000524535">
    <property type="component" value="Unassembled WGS sequence"/>
</dbReference>
<proteinExistence type="predicted"/>
<organism evidence="3 6">
    <name type="scientific">Aliirhizobium cellulosilyticum</name>
    <dbReference type="NCBI Taxonomy" id="393664"/>
    <lineage>
        <taxon>Bacteria</taxon>
        <taxon>Pseudomonadati</taxon>
        <taxon>Pseudomonadota</taxon>
        <taxon>Alphaproteobacteria</taxon>
        <taxon>Hyphomicrobiales</taxon>
        <taxon>Rhizobiaceae</taxon>
        <taxon>Aliirhizobium</taxon>
    </lineage>
</organism>
<evidence type="ECO:0000313" key="1">
    <source>
        <dbReference type="EMBL" id="MBB4347084.1"/>
    </source>
</evidence>
<comment type="caution">
    <text evidence="3">The sequence shown here is derived from an EMBL/GenBank/DDBJ whole genome shotgun (WGS) entry which is preliminary data.</text>
</comment>
<dbReference type="Proteomes" id="UP000520770">
    <property type="component" value="Unassembled WGS sequence"/>
</dbReference>
<evidence type="ECO:0000313" key="4">
    <source>
        <dbReference type="Proteomes" id="UP000520770"/>
    </source>
</evidence>
<dbReference type="EMBL" id="JACIHM010000001">
    <property type="protein sequence ID" value="MBB4445210.1"/>
    <property type="molecule type" value="Genomic_DNA"/>
</dbReference>
<dbReference type="EMBL" id="JACIGW010000001">
    <property type="protein sequence ID" value="MBB4347084.1"/>
    <property type="molecule type" value="Genomic_DNA"/>
</dbReference>
<name>A0A7W6UVS0_9HYPH</name>
<evidence type="ECO:0000313" key="6">
    <source>
        <dbReference type="Proteomes" id="UP000576087"/>
    </source>
</evidence>
<evidence type="ECO:0000313" key="5">
    <source>
        <dbReference type="Proteomes" id="UP000524535"/>
    </source>
</evidence>
<reference evidence="4 5" key="1">
    <citation type="submission" date="2020-08" db="EMBL/GenBank/DDBJ databases">
        <title>Genomic Encyclopedia of Type Strains, Phase IV (KMG-V): Genome sequencing to study the core and pangenomes of soil and plant-associated prokaryotes.</title>
        <authorList>
            <person name="Whitman W."/>
        </authorList>
    </citation>
    <scope>NUCLEOTIDE SEQUENCE [LARGE SCALE GENOMIC DNA]</scope>
    <source>
        <strain evidence="2 5">SEMIA 444</strain>
        <strain evidence="1 4">SEMIA 448</strain>
        <strain evidence="3 6">SEMIA 452</strain>
    </source>
</reference>
<sequence length="77" mass="8748">MAAYLFYTTADAAQDQIWQDTVSTWGEAQAETYIIGLHRHLDKISRHKSLWRRLPHHWPLPKISLSTSGSAATSITI</sequence>
<evidence type="ECO:0000313" key="2">
    <source>
        <dbReference type="EMBL" id="MBB4410522.1"/>
    </source>
</evidence>
<dbReference type="Proteomes" id="UP000576087">
    <property type="component" value="Unassembled WGS sequence"/>
</dbReference>
<accession>A0A7W6UVS0</accession>